<reference evidence="10" key="1">
    <citation type="submission" date="2019-02" db="EMBL/GenBank/DDBJ databases">
        <title>Draft genome sequence of Enterococcus sp. Gos25-1.</title>
        <authorList>
            <person name="Tanaka N."/>
            <person name="Shiwa Y."/>
            <person name="Fujita N."/>
        </authorList>
    </citation>
    <scope>NUCLEOTIDE SEQUENCE [LARGE SCALE GENOMIC DNA]</scope>
    <source>
        <strain evidence="10">Gos25-1</strain>
    </source>
</reference>
<dbReference type="RefSeq" id="WP_146624200.1">
    <property type="nucleotide sequence ID" value="NZ_BJCC01000040.1"/>
</dbReference>
<dbReference type="InterPro" id="IPR032364">
    <property type="entry name" value="GramPos_pilinD1_N"/>
</dbReference>
<keyword evidence="2" id="KW-0964">Secreted</keyword>
<evidence type="ECO:0000256" key="1">
    <source>
        <dbReference type="ARBA" id="ARBA00022512"/>
    </source>
</evidence>
<feature type="domain" description="Gram-positive cocci surface proteins LPxTG" evidence="7">
    <location>
        <begin position="516"/>
        <end position="554"/>
    </location>
</feature>
<proteinExistence type="predicted"/>
<dbReference type="InterPro" id="IPR026466">
    <property type="entry name" value="Fim_isopep_form_D2_dom"/>
</dbReference>
<feature type="signal peptide" evidence="6">
    <location>
        <begin position="1"/>
        <end position="26"/>
    </location>
</feature>
<dbReference type="InterPro" id="IPR048052">
    <property type="entry name" value="FM1-like"/>
</dbReference>
<keyword evidence="1" id="KW-0134">Cell wall</keyword>
<dbReference type="NCBIfam" id="NF033902">
    <property type="entry name" value="iso_D2_wall_anc"/>
    <property type="match status" value="1"/>
</dbReference>
<comment type="caution">
    <text evidence="9">The sequence shown here is derived from an EMBL/GenBank/DDBJ whole genome shotgun (WGS) entry which is preliminary data.</text>
</comment>
<dbReference type="EMBL" id="BJCC01000040">
    <property type="protein sequence ID" value="GCF95827.1"/>
    <property type="molecule type" value="Genomic_DNA"/>
</dbReference>
<keyword evidence="10" id="KW-1185">Reference proteome</keyword>
<accession>A0A4P5PC85</accession>
<evidence type="ECO:0000256" key="6">
    <source>
        <dbReference type="SAM" id="SignalP"/>
    </source>
</evidence>
<feature type="transmembrane region" description="Helical" evidence="5">
    <location>
        <begin position="528"/>
        <end position="550"/>
    </location>
</feature>
<dbReference type="NCBIfam" id="TIGR01167">
    <property type="entry name" value="LPXTG_anchor"/>
    <property type="match status" value="1"/>
</dbReference>
<organism evidence="9 10">
    <name type="scientific">Enterococcus florum</name>
    <dbReference type="NCBI Taxonomy" id="2480627"/>
    <lineage>
        <taxon>Bacteria</taxon>
        <taxon>Bacillati</taxon>
        <taxon>Bacillota</taxon>
        <taxon>Bacilli</taxon>
        <taxon>Lactobacillales</taxon>
        <taxon>Enterococcaceae</taxon>
        <taxon>Enterococcus</taxon>
    </lineage>
</organism>
<protein>
    <submittedName>
        <fullName evidence="9">Uncharacterized protein</fullName>
    </submittedName>
</protein>
<dbReference type="NCBIfam" id="TIGR04226">
    <property type="entry name" value="RrgB_K2N_iso_D2"/>
    <property type="match status" value="1"/>
</dbReference>
<gene>
    <name evidence="9" type="ORF">NRIC_37180</name>
</gene>
<evidence type="ECO:0000256" key="5">
    <source>
        <dbReference type="SAM" id="Phobius"/>
    </source>
</evidence>
<evidence type="ECO:0000256" key="3">
    <source>
        <dbReference type="ARBA" id="ARBA00022729"/>
    </source>
</evidence>
<dbReference type="Gene3D" id="2.60.40.10">
    <property type="entry name" value="Immunoglobulins"/>
    <property type="match status" value="2"/>
</dbReference>
<evidence type="ECO:0000259" key="8">
    <source>
        <dbReference type="Pfam" id="PF16555"/>
    </source>
</evidence>
<evidence type="ECO:0000313" key="9">
    <source>
        <dbReference type="EMBL" id="GCF95827.1"/>
    </source>
</evidence>
<dbReference type="OrthoDB" id="2199792at2"/>
<evidence type="ECO:0000256" key="4">
    <source>
        <dbReference type="ARBA" id="ARBA00023088"/>
    </source>
</evidence>
<evidence type="ECO:0000256" key="2">
    <source>
        <dbReference type="ARBA" id="ARBA00022525"/>
    </source>
</evidence>
<keyword evidence="5" id="KW-1133">Transmembrane helix</keyword>
<keyword evidence="4" id="KW-0572">Peptidoglycan-anchor</keyword>
<evidence type="ECO:0000313" key="10">
    <source>
        <dbReference type="Proteomes" id="UP000290567"/>
    </source>
</evidence>
<dbReference type="InterPro" id="IPR013783">
    <property type="entry name" value="Ig-like_fold"/>
</dbReference>
<dbReference type="Pfam" id="PF16555">
    <property type="entry name" value="GramPos_pilinD1"/>
    <property type="match status" value="1"/>
</dbReference>
<sequence>MRKLGKLFAVVALLFTTFASGLSAFADHDAIQPTTGDLTIHKHWAEDNSQIGAEGDGTQQTITNPPVANVQFNVYKLTPKTAGTDPVVPPSEKDGAVYTANAAKTELTVVYNGSTYYYTMTKEVGSGKTAADGTLKLTGLKGFYYVEEDLAASTNPKPTIPDGAGTKEVQIASPVKPFIISVPMTKTTEDGWNTDVHVYPKNQGQTPTKDMDGASKNSVNVGDEINYDVKVNIPGDIEDYKVYKINDALDYALTYKANSTKAYVYKDDGAGGWTKLEIPNTGNVNYTITPADPTPTTGNTNTLSVEFTQAGRDELQKYMTVAGGSYTHVGIEFTTIANENIAGKPNGTVKNKAEIEFNNGLSVNNEKVPTTETETNIGSINIEKKDQKGATLPGAEFQLAKTAQDAKDGKFIRVKADASGKIIDIVYPGEADYATALEWIAKPHGSGFGIDGTGKLFYSRSFYNIQTHSGVDAARVPLKYYLVETKAPDGYNLLGEPVEVDFANETTAHVVTKEVVNSKGFKLPATGGMGLILITIAGIALIGMAIMVVLPKKRHS</sequence>
<evidence type="ECO:0000259" key="7">
    <source>
        <dbReference type="Pfam" id="PF00746"/>
    </source>
</evidence>
<name>A0A4P5PC85_9ENTE</name>
<keyword evidence="3 6" id="KW-0732">Signal</keyword>
<dbReference type="Proteomes" id="UP000290567">
    <property type="component" value="Unassembled WGS sequence"/>
</dbReference>
<keyword evidence="5" id="KW-0812">Transmembrane</keyword>
<dbReference type="Gene3D" id="2.60.40.740">
    <property type="match status" value="1"/>
</dbReference>
<feature type="chain" id="PRO_5020889435" evidence="6">
    <location>
        <begin position="27"/>
        <end position="556"/>
    </location>
</feature>
<dbReference type="AlphaFoldDB" id="A0A4P5PC85"/>
<dbReference type="Pfam" id="PF00746">
    <property type="entry name" value="Gram_pos_anchor"/>
    <property type="match status" value="1"/>
</dbReference>
<feature type="domain" description="Gram-positive pilin subunit D1 N-terminal" evidence="8">
    <location>
        <begin position="34"/>
        <end position="203"/>
    </location>
</feature>
<dbReference type="InterPro" id="IPR019931">
    <property type="entry name" value="LPXTG_anchor"/>
</dbReference>
<keyword evidence="5" id="KW-0472">Membrane</keyword>